<dbReference type="EMBL" id="JALLPJ020000054">
    <property type="protein sequence ID" value="KAL3804100.1"/>
    <property type="molecule type" value="Genomic_DNA"/>
</dbReference>
<organism evidence="3 4">
    <name type="scientific">Cyclotella atomus</name>
    <dbReference type="NCBI Taxonomy" id="382360"/>
    <lineage>
        <taxon>Eukaryota</taxon>
        <taxon>Sar</taxon>
        <taxon>Stramenopiles</taxon>
        <taxon>Ochrophyta</taxon>
        <taxon>Bacillariophyta</taxon>
        <taxon>Coscinodiscophyceae</taxon>
        <taxon>Thalassiosirophycidae</taxon>
        <taxon>Stephanodiscales</taxon>
        <taxon>Stephanodiscaceae</taxon>
        <taxon>Cyclotella</taxon>
    </lineage>
</organism>
<dbReference type="Proteomes" id="UP001530400">
    <property type="component" value="Unassembled WGS sequence"/>
</dbReference>
<evidence type="ECO:0000313" key="4">
    <source>
        <dbReference type="Proteomes" id="UP001530400"/>
    </source>
</evidence>
<feature type="domain" description="SprT-like" evidence="2">
    <location>
        <begin position="350"/>
        <end position="509"/>
    </location>
</feature>
<feature type="compositionally biased region" description="Polar residues" evidence="1">
    <location>
        <begin position="272"/>
        <end position="288"/>
    </location>
</feature>
<feature type="region of interest" description="Disordered" evidence="1">
    <location>
        <begin position="213"/>
        <end position="244"/>
    </location>
</feature>
<protein>
    <recommendedName>
        <fullName evidence="2">SprT-like domain-containing protein</fullName>
    </recommendedName>
</protein>
<feature type="region of interest" description="Disordered" evidence="1">
    <location>
        <begin position="272"/>
        <end position="340"/>
    </location>
</feature>
<proteinExistence type="predicted"/>
<dbReference type="AlphaFoldDB" id="A0ABD3QUR8"/>
<feature type="compositionally biased region" description="Polar residues" evidence="1">
    <location>
        <begin position="213"/>
        <end position="228"/>
    </location>
</feature>
<keyword evidence="4" id="KW-1185">Reference proteome</keyword>
<feature type="compositionally biased region" description="Polar residues" evidence="1">
    <location>
        <begin position="318"/>
        <end position="331"/>
    </location>
</feature>
<dbReference type="InterPro" id="IPR006640">
    <property type="entry name" value="SprT-like_domain"/>
</dbReference>
<dbReference type="SMART" id="SM00731">
    <property type="entry name" value="SprT"/>
    <property type="match status" value="1"/>
</dbReference>
<name>A0ABD3QUR8_9STRA</name>
<dbReference type="Pfam" id="PF10263">
    <property type="entry name" value="SprT-like"/>
    <property type="match status" value="1"/>
</dbReference>
<evidence type="ECO:0000256" key="1">
    <source>
        <dbReference type="SAM" id="MobiDB-lite"/>
    </source>
</evidence>
<reference evidence="3 4" key="1">
    <citation type="submission" date="2024-10" db="EMBL/GenBank/DDBJ databases">
        <title>Updated reference genomes for cyclostephanoid diatoms.</title>
        <authorList>
            <person name="Roberts W.R."/>
            <person name="Alverson A.J."/>
        </authorList>
    </citation>
    <scope>NUCLEOTIDE SEQUENCE [LARGE SCALE GENOMIC DNA]</scope>
    <source>
        <strain evidence="3 4">AJA010-31</strain>
    </source>
</reference>
<dbReference type="PANTHER" id="PTHR23099">
    <property type="entry name" value="TRANSCRIPTIONAL REGULATOR"/>
    <property type="match status" value="1"/>
</dbReference>
<evidence type="ECO:0000313" key="3">
    <source>
        <dbReference type="EMBL" id="KAL3804100.1"/>
    </source>
</evidence>
<dbReference type="GO" id="GO:0006950">
    <property type="term" value="P:response to stress"/>
    <property type="evidence" value="ECO:0007669"/>
    <property type="project" value="UniProtKB-ARBA"/>
</dbReference>
<sequence length="605" mass="67218">MASKIGRTAESSAAKEVDLSKLKSRYDALLPKYGFLWRSMANKQMKQQPDIAKSAPFGKENNPLGVGNITREKAKVTSFLDAIQDKRPILLNIHDCDEECDCADPIVEIDEDDSVYDEGELVDSDHEDGAAAGTNETTDTVNDTNENAFVRVEIDVDTIDDSDEEIIVTGRKKSKTFVIQSDDESDLISLGDETDGSDMQKQDVANGDKLVQSVNSNESTQPGDVSSVSEKEWVELSSDEEDETQPVLNTVVILSSDEEESEDEIDEYSVFSIGSSDSDDTAFSQVESSYRPGAKHSSNDMPGRQVKRSMTSDKIKTATETPRIRTNPTPRSMSELSSKSSSLAFRKKRDSITSSTFRTFNQLAFNNALSSVEVTWSNKLNTTAGLTRMKGRLGQPESRVATIELATKVIDNEERLRSTLLHEMCHAAAWLLDGQHKPPHGKCFKKWASISMKHITDVEVTTTHDYQIAYKYAWACTSKTCSVVIKRHSKSVDPNKHCCGRCKSKLTEIEVPGSNKDSSKVGYTPKTRKTSTYALFVKEQTTQVRQRLANERNCTTNEVSQADVMKECGRLWRSKKELKADNSTDDVFEMMANKLDGLSLETGCP</sequence>
<comment type="caution">
    <text evidence="3">The sequence shown here is derived from an EMBL/GenBank/DDBJ whole genome shotgun (WGS) entry which is preliminary data.</text>
</comment>
<evidence type="ECO:0000259" key="2">
    <source>
        <dbReference type="SMART" id="SM00731"/>
    </source>
</evidence>
<gene>
    <name evidence="3" type="ORF">ACHAWO_007159</name>
</gene>
<dbReference type="PANTHER" id="PTHR23099:SF0">
    <property type="entry name" value="GERM CELL NUCLEAR ACIDIC PROTEIN"/>
    <property type="match status" value="1"/>
</dbReference>
<accession>A0ABD3QUR8</accession>